<dbReference type="Gene3D" id="3.90.1300.10">
    <property type="entry name" value="Amidase signature (AS) domain"/>
    <property type="match status" value="1"/>
</dbReference>
<dbReference type="Proteomes" id="UP001596504">
    <property type="component" value="Unassembled WGS sequence"/>
</dbReference>
<dbReference type="InterPro" id="IPR023631">
    <property type="entry name" value="Amidase_dom"/>
</dbReference>
<dbReference type="EMBL" id="JBHTCJ010000001">
    <property type="protein sequence ID" value="MFC7340489.1"/>
    <property type="molecule type" value="Genomic_DNA"/>
</dbReference>
<proteinExistence type="predicted"/>
<dbReference type="Pfam" id="PF01425">
    <property type="entry name" value="Amidase"/>
    <property type="match status" value="1"/>
</dbReference>
<sequence>MTERTQLQREATGFFHGRGLAELGAALRAGRTSAVELAEAALESVDRLDGELNAFVSVDRDGALRAARAADADLAGGRDRGPLHGIPVGVKDIIDVAGAVTTMGSAHFAAHVSTSDAECVRRLRDGGAVPLGKTTTHEFAFGPTGDSAHNGPAHNPHRLDRMTGGSSAGSGAAVAAGLVPVALGTDTGGSVRIPAALCGITGFKPAYGAIPTGGVFPLSTSLDHVGVLTADPADARLAYRVLAGLRPEPDREHGAHARIGWIPPDLLHPTDPQVTSTVREALAGEDLRELRPREITAVQRGFTAVQFSEAYAVHAERVAEAPQHYTDDVLAQLRRAAETAGWEYVRGLADRETWRAVVAELLDEVEILALPTTCVPAPAIGQREVEIGGARKPVRLALIGLTRPFNLAGAPAVSVPAGTVGGLPVGLQLVGRPGHEDRLLAVAGRLGA</sequence>
<reference evidence="3" key="1">
    <citation type="journal article" date="2019" name="Int. J. Syst. Evol. Microbiol.">
        <title>The Global Catalogue of Microorganisms (GCM) 10K type strain sequencing project: providing services to taxonomists for standard genome sequencing and annotation.</title>
        <authorList>
            <consortium name="The Broad Institute Genomics Platform"/>
            <consortium name="The Broad Institute Genome Sequencing Center for Infectious Disease"/>
            <person name="Wu L."/>
            <person name="Ma J."/>
        </authorList>
    </citation>
    <scope>NUCLEOTIDE SEQUENCE [LARGE SCALE GENOMIC DNA]</scope>
    <source>
        <strain evidence="3">WLHS5</strain>
    </source>
</reference>
<evidence type="ECO:0000313" key="3">
    <source>
        <dbReference type="Proteomes" id="UP001596504"/>
    </source>
</evidence>
<gene>
    <name evidence="2" type="ORF">ACFQRI_03630</name>
</gene>
<evidence type="ECO:0000259" key="1">
    <source>
        <dbReference type="Pfam" id="PF01425"/>
    </source>
</evidence>
<organism evidence="2 3">
    <name type="scientific">Saccharopolyspora griseoalba</name>
    <dbReference type="NCBI Taxonomy" id="1431848"/>
    <lineage>
        <taxon>Bacteria</taxon>
        <taxon>Bacillati</taxon>
        <taxon>Actinomycetota</taxon>
        <taxon>Actinomycetes</taxon>
        <taxon>Pseudonocardiales</taxon>
        <taxon>Pseudonocardiaceae</taxon>
        <taxon>Saccharopolyspora</taxon>
    </lineage>
</organism>
<dbReference type="SUPFAM" id="SSF75304">
    <property type="entry name" value="Amidase signature (AS) enzymes"/>
    <property type="match status" value="1"/>
</dbReference>
<protein>
    <submittedName>
        <fullName evidence="2">Amidase</fullName>
    </submittedName>
</protein>
<dbReference type="PANTHER" id="PTHR11895:SF176">
    <property type="entry name" value="AMIDASE AMID-RELATED"/>
    <property type="match status" value="1"/>
</dbReference>
<keyword evidence="3" id="KW-1185">Reference proteome</keyword>
<dbReference type="InterPro" id="IPR000120">
    <property type="entry name" value="Amidase"/>
</dbReference>
<evidence type="ECO:0000313" key="2">
    <source>
        <dbReference type="EMBL" id="MFC7340489.1"/>
    </source>
</evidence>
<name>A0ABW2LGH2_9PSEU</name>
<dbReference type="RefSeq" id="WP_380664338.1">
    <property type="nucleotide sequence ID" value="NZ_JBHTCJ010000001.1"/>
</dbReference>
<dbReference type="PANTHER" id="PTHR11895">
    <property type="entry name" value="TRANSAMIDASE"/>
    <property type="match status" value="1"/>
</dbReference>
<accession>A0ABW2LGH2</accession>
<feature type="domain" description="Amidase" evidence="1">
    <location>
        <begin position="36"/>
        <end position="440"/>
    </location>
</feature>
<dbReference type="InterPro" id="IPR036928">
    <property type="entry name" value="AS_sf"/>
</dbReference>
<comment type="caution">
    <text evidence="2">The sequence shown here is derived from an EMBL/GenBank/DDBJ whole genome shotgun (WGS) entry which is preliminary data.</text>
</comment>